<name>A0ABX5N333_9LACO</name>
<sequence length="258" mass="29307">MSEDKHNFEELTAPSATAKHLHISVATLRKYSLIVEKVTGKPDYYARTKQNARLYSKQDVQDLEDFHKLAQDNGLTLQEAAQQVFAVTAKKDKPEKTEDDKKQEVMSTSQMVKLLNALQQTIGQQNTALGNLQKQLDHIEQQNKQLLEKQKELEKPAPKTTSSEDDFSVLPDISGIVTNDDNITDVDEMPDTKPLTAAEKRAQVAQDEEKSSEQMHEEILAKAKENAAKSHNSNAHRTLADMQVEPEKTHWWQRFLDM</sequence>
<evidence type="ECO:0000313" key="2">
    <source>
        <dbReference type="EMBL" id="PXY86173.1"/>
    </source>
</evidence>
<dbReference type="InterPro" id="IPR009061">
    <property type="entry name" value="DNA-bd_dom_put_sf"/>
</dbReference>
<accession>A0ABX5N333</accession>
<dbReference type="EMBL" id="QGLG01000001">
    <property type="protein sequence ID" value="PXY86173.1"/>
    <property type="molecule type" value="Genomic_DNA"/>
</dbReference>
<keyword evidence="3" id="KW-1185">Reference proteome</keyword>
<dbReference type="SUPFAM" id="SSF46955">
    <property type="entry name" value="Putative DNA-binding domain"/>
    <property type="match status" value="1"/>
</dbReference>
<organism evidence="2 3">
    <name type="scientific">Lactobacillus melliventris</name>
    <dbReference type="NCBI Taxonomy" id="1218507"/>
    <lineage>
        <taxon>Bacteria</taxon>
        <taxon>Bacillati</taxon>
        <taxon>Bacillota</taxon>
        <taxon>Bacilli</taxon>
        <taxon>Lactobacillales</taxon>
        <taxon>Lactobacillaceae</taxon>
        <taxon>Lactobacillus</taxon>
    </lineage>
</organism>
<proteinExistence type="predicted"/>
<protein>
    <submittedName>
        <fullName evidence="2">Transcriptional regulator</fullName>
    </submittedName>
</protein>
<dbReference type="RefSeq" id="WP_110445482.1">
    <property type="nucleotide sequence ID" value="NZ_QGLG01000001.1"/>
</dbReference>
<dbReference type="Gene3D" id="1.10.1660.10">
    <property type="match status" value="1"/>
</dbReference>
<evidence type="ECO:0000313" key="3">
    <source>
        <dbReference type="Proteomes" id="UP000247698"/>
    </source>
</evidence>
<comment type="caution">
    <text evidence="2">The sequence shown here is derived from an EMBL/GenBank/DDBJ whole genome shotgun (WGS) entry which is preliminary data.</text>
</comment>
<evidence type="ECO:0000256" key="1">
    <source>
        <dbReference type="SAM" id="MobiDB-lite"/>
    </source>
</evidence>
<feature type="region of interest" description="Disordered" evidence="1">
    <location>
        <begin position="152"/>
        <end position="171"/>
    </location>
</feature>
<gene>
    <name evidence="2" type="ORF">DK873_01085</name>
</gene>
<dbReference type="Proteomes" id="UP000247698">
    <property type="component" value="Unassembled WGS sequence"/>
</dbReference>
<reference evidence="2 3" key="1">
    <citation type="submission" date="2018-05" db="EMBL/GenBank/DDBJ databases">
        <title>Reference genomes for bee gut microbiota database.</title>
        <authorList>
            <person name="Ellegaard K.M."/>
        </authorList>
    </citation>
    <scope>NUCLEOTIDE SEQUENCE [LARGE SCALE GENOMIC DNA]</scope>
    <source>
        <strain evidence="2 3">ESL0184</strain>
    </source>
</reference>